<dbReference type="Gene3D" id="2.60.40.150">
    <property type="entry name" value="C2 domain"/>
    <property type="match status" value="1"/>
</dbReference>
<dbReference type="InterPro" id="IPR000300">
    <property type="entry name" value="IPPc"/>
</dbReference>
<keyword evidence="10" id="KW-1185">Reference proteome</keyword>
<dbReference type="Pfam" id="PF00003">
    <property type="entry name" value="7tm_3"/>
    <property type="match status" value="1"/>
</dbReference>
<feature type="domain" description="G-protein coupled receptors family 3 profile" evidence="8">
    <location>
        <begin position="604"/>
        <end position="864"/>
    </location>
</feature>
<evidence type="ECO:0000313" key="10">
    <source>
        <dbReference type="Proteomes" id="UP001153069"/>
    </source>
</evidence>
<feature type="transmembrane region" description="Helical" evidence="5">
    <location>
        <begin position="603"/>
        <end position="628"/>
    </location>
</feature>
<proteinExistence type="predicted"/>
<comment type="subcellular location">
    <subcellularLocation>
        <location evidence="1">Membrane</location>
        <topology evidence="1">Multi-pass membrane protein</topology>
    </subcellularLocation>
</comment>
<sequence>MLMRSLSHVQLLVVPASSALVALLAVVLISLQWSSADAALACETDTECRALFGWQSKCLTGEEEGSSGARTCSSPFQRGCFQRLGTTPELRSITRICNSDDFTAFQAKHNFTPTDTSLTGEGARMSLWEQARTHDFMLESERRELKGLLLNHQGCRLSDFNYPEMRIYQADWESSVFLSWIYQVLLMEILEVPVAIGIKTGETATNSFYAPENTFPYGAETSYAAYAALDQATRQQRRWGHHDCLKTKKKCAHVLPDIWNTDFTPFIYNNSIEPPIANGQIARQSLYIPAHTAATYPDLAIFYGLEGEANRRKLADIFKRPTTWGDYCREVSSNNCTVYDNTTTVDDVTALRYPEDEDEAAMYYSEGLYQGYFRATEKNDCDINPNCTGHVVAPPCTWSIFLDAQIFWNNLVGLEISDGPNDFGRYNYGTIYEVWRAANATKSHVIVGWYSPELLLDEFAESDYAFQKVMLPSATDVCQTHRTTREERCSEDVWERRGDPLGACDNEAQGLLKVVAASVRNFNLDLDKAYQSPTYDFLKNVRITELEISRMFAKWLSYDNDRYGNDAREAVCSWMVDNYELLKWFSPPGYPRELSEQSQYESWWLILAQIFAVYVGFAALIGVGLCWHYRETKVMVFAQIEFLVLILLGMVMTCVGSALLAAEPTQKTCISLTWFLLMGYTVELVPVLVKTAAINTLVQSAKKQKRVNISRWNLLMYIFLCLALVAGFLVFWTLFDAIDRTENRRLVPGEENIVESDLRCTSNYPYFKFVAYGWEALLLLIGTVLAVQSRNVLKEFNESKTLGIMIYSHLMFMLLRGIFNVFYLSDMFSMAMVAALLSYNWTLDTLIAMCVYVLPKFIQAKFEPAPYKDSRVSSYVSGRVSSYPEDEDIKVLCCTANIGNAEPTMESMQAWIPLQGKRSLVTPLEDHDPDLKQGNFHLIVIGMQESTWKESTGRKSSMDELGHSKKELTEDEILNAMEDANTAALKDMIQKTLGVDYHMVAEDLRGQMRLFIFALVDIYDDIDTVRISGANTGIGGVMANKGGIVVTLNYKTTRLSFLSAHLAAHEGESYYKARCDNIETILTESRTYDLSSKLGASISSHHMFVMGDLNFRTKFKEEMTHEASVQKALNLIELKDYDALYEYDELIEGLRNGDLLLGFQTLPCLFPPTFKVEREAGFNYKRQRTPSYTDRILFKSAEGLKNNLDPLAYEACVGFETSDHKPIRAAFSIAPNELNGTPIKDVDVRIVFKNMRCRDLPAADSNGLSDPYLMFLWDSIDLRPEKKSFKDKIRKLVSGKSWPRTSVRDLTLHPDWKGERIALFARNVNITDEANLYVVAMDSDTITLADDFLGAIALNVRGLVEMQGGEKETTIEVDRVLERGGKYSGRFKCDIDVKLVTRKPSLNFSGYFSTRNMNSTEIGPPVALL</sequence>
<evidence type="ECO:0000256" key="6">
    <source>
        <dbReference type="SAM" id="SignalP"/>
    </source>
</evidence>
<organism evidence="9 10">
    <name type="scientific">Seminavis robusta</name>
    <dbReference type="NCBI Taxonomy" id="568900"/>
    <lineage>
        <taxon>Eukaryota</taxon>
        <taxon>Sar</taxon>
        <taxon>Stramenopiles</taxon>
        <taxon>Ochrophyta</taxon>
        <taxon>Bacillariophyta</taxon>
        <taxon>Bacillariophyceae</taxon>
        <taxon>Bacillariophycidae</taxon>
        <taxon>Naviculales</taxon>
        <taxon>Naviculaceae</taxon>
        <taxon>Seminavis</taxon>
    </lineage>
</organism>
<evidence type="ECO:0000259" key="8">
    <source>
        <dbReference type="PROSITE" id="PS50259"/>
    </source>
</evidence>
<evidence type="ECO:0000256" key="5">
    <source>
        <dbReference type="SAM" id="Phobius"/>
    </source>
</evidence>
<evidence type="ECO:0000256" key="4">
    <source>
        <dbReference type="ARBA" id="ARBA00023136"/>
    </source>
</evidence>
<evidence type="ECO:0000256" key="2">
    <source>
        <dbReference type="ARBA" id="ARBA00022692"/>
    </source>
</evidence>
<accession>A0A9N8E473</accession>
<feature type="chain" id="PRO_5040183920" evidence="6">
    <location>
        <begin position="39"/>
        <end position="1425"/>
    </location>
</feature>
<dbReference type="Pfam" id="PF22669">
    <property type="entry name" value="Exo_endo_phos2"/>
    <property type="match status" value="1"/>
</dbReference>
<dbReference type="PROSITE" id="PS50004">
    <property type="entry name" value="C2"/>
    <property type="match status" value="1"/>
</dbReference>
<reference evidence="9" key="1">
    <citation type="submission" date="2020-06" db="EMBL/GenBank/DDBJ databases">
        <authorList>
            <consortium name="Plant Systems Biology data submission"/>
        </authorList>
    </citation>
    <scope>NUCLEOTIDE SEQUENCE</scope>
    <source>
        <strain evidence="9">D6</strain>
    </source>
</reference>
<evidence type="ECO:0000313" key="9">
    <source>
        <dbReference type="EMBL" id="CAB9511850.1"/>
    </source>
</evidence>
<dbReference type="SMART" id="SM00128">
    <property type="entry name" value="IPPc"/>
    <property type="match status" value="1"/>
</dbReference>
<dbReference type="SUPFAM" id="SSF49562">
    <property type="entry name" value="C2 domain (Calcium/lipid-binding domain, CaLB)"/>
    <property type="match status" value="1"/>
</dbReference>
<dbReference type="Gene3D" id="3.60.10.10">
    <property type="entry name" value="Endonuclease/exonuclease/phosphatase"/>
    <property type="match status" value="1"/>
</dbReference>
<keyword evidence="6" id="KW-0732">Signal</keyword>
<feature type="transmembrane region" description="Helical" evidence="5">
    <location>
        <begin position="714"/>
        <end position="735"/>
    </location>
</feature>
<comment type="caution">
    <text evidence="9">The sequence shown here is derived from an EMBL/GenBank/DDBJ whole genome shotgun (WGS) entry which is preliminary data.</text>
</comment>
<keyword evidence="2 5" id="KW-0812">Transmembrane</keyword>
<dbReference type="GO" id="GO:0004439">
    <property type="term" value="F:phosphatidylinositol-4,5-bisphosphate 5-phosphatase activity"/>
    <property type="evidence" value="ECO:0007669"/>
    <property type="project" value="TreeGrafter"/>
</dbReference>
<dbReference type="GO" id="GO:0016020">
    <property type="term" value="C:membrane"/>
    <property type="evidence" value="ECO:0007669"/>
    <property type="project" value="UniProtKB-SubCell"/>
</dbReference>
<dbReference type="Proteomes" id="UP001153069">
    <property type="component" value="Unassembled WGS sequence"/>
</dbReference>
<dbReference type="InterPro" id="IPR035892">
    <property type="entry name" value="C2_domain_sf"/>
</dbReference>
<feature type="domain" description="C2" evidence="7">
    <location>
        <begin position="1221"/>
        <end position="1369"/>
    </location>
</feature>
<dbReference type="InterPro" id="IPR036691">
    <property type="entry name" value="Endo/exonu/phosph_ase_sf"/>
</dbReference>
<dbReference type="PROSITE" id="PS50259">
    <property type="entry name" value="G_PROTEIN_RECEP_F3_4"/>
    <property type="match status" value="1"/>
</dbReference>
<feature type="transmembrane region" description="Helical" evidence="5">
    <location>
        <begin position="640"/>
        <end position="662"/>
    </location>
</feature>
<dbReference type="InterPro" id="IPR000008">
    <property type="entry name" value="C2_dom"/>
</dbReference>
<feature type="signal peptide" evidence="6">
    <location>
        <begin position="1"/>
        <end position="38"/>
    </location>
</feature>
<dbReference type="InterPro" id="IPR017978">
    <property type="entry name" value="GPCR_3_C"/>
</dbReference>
<evidence type="ECO:0000256" key="3">
    <source>
        <dbReference type="ARBA" id="ARBA00022989"/>
    </source>
</evidence>
<dbReference type="PANTHER" id="PTHR11200">
    <property type="entry name" value="INOSITOL 5-PHOSPHATASE"/>
    <property type="match status" value="1"/>
</dbReference>
<dbReference type="GO" id="GO:0004930">
    <property type="term" value="F:G protein-coupled receptor activity"/>
    <property type="evidence" value="ECO:0007669"/>
    <property type="project" value="InterPro"/>
</dbReference>
<dbReference type="PANTHER" id="PTHR11200:SF275">
    <property type="entry name" value="LD06095P"/>
    <property type="match status" value="1"/>
</dbReference>
<feature type="transmembrane region" description="Helical" evidence="5">
    <location>
        <begin position="769"/>
        <end position="789"/>
    </location>
</feature>
<name>A0A9N8E473_9STRA</name>
<keyword evidence="3 5" id="KW-1133">Transmembrane helix</keyword>
<feature type="transmembrane region" description="Helical" evidence="5">
    <location>
        <begin position="801"/>
        <end position="824"/>
    </location>
</feature>
<evidence type="ECO:0000256" key="1">
    <source>
        <dbReference type="ARBA" id="ARBA00004141"/>
    </source>
</evidence>
<protein>
    <submittedName>
        <fullName evidence="9">72 kDa inositol polyphosphate 5-phosphatase</fullName>
    </submittedName>
</protein>
<keyword evidence="4 5" id="KW-0472">Membrane</keyword>
<gene>
    <name evidence="9" type="ORF">SEMRO_506_G156370.1</name>
</gene>
<dbReference type="InterPro" id="IPR046985">
    <property type="entry name" value="IP5"/>
</dbReference>
<dbReference type="EMBL" id="CAICTM010000505">
    <property type="protein sequence ID" value="CAB9511850.1"/>
    <property type="molecule type" value="Genomic_DNA"/>
</dbReference>
<dbReference type="GO" id="GO:0046856">
    <property type="term" value="P:phosphatidylinositol dephosphorylation"/>
    <property type="evidence" value="ECO:0007669"/>
    <property type="project" value="InterPro"/>
</dbReference>
<feature type="transmembrane region" description="Helical" evidence="5">
    <location>
        <begin position="674"/>
        <end position="693"/>
    </location>
</feature>
<dbReference type="SUPFAM" id="SSF56219">
    <property type="entry name" value="DNase I-like"/>
    <property type="match status" value="1"/>
</dbReference>
<dbReference type="OrthoDB" id="425344at2759"/>
<evidence type="ECO:0000259" key="7">
    <source>
        <dbReference type="PROSITE" id="PS50004"/>
    </source>
</evidence>
<dbReference type="Pfam" id="PF00168">
    <property type="entry name" value="C2"/>
    <property type="match status" value="1"/>
</dbReference>